<evidence type="ECO:0000259" key="3">
    <source>
        <dbReference type="Pfam" id="PF02602"/>
    </source>
</evidence>
<dbReference type="GO" id="GO:0033014">
    <property type="term" value="P:tetrapyrrole biosynthetic process"/>
    <property type="evidence" value="ECO:0007669"/>
    <property type="project" value="InterPro"/>
</dbReference>
<dbReference type="InterPro" id="IPR036108">
    <property type="entry name" value="4pyrrol_syn_uPrphyn_synt_sf"/>
</dbReference>
<feature type="coiled-coil region" evidence="1">
    <location>
        <begin position="307"/>
        <end position="359"/>
    </location>
</feature>
<dbReference type="CDD" id="cd06578">
    <property type="entry name" value="HemD"/>
    <property type="match status" value="1"/>
</dbReference>
<evidence type="ECO:0000313" key="5">
    <source>
        <dbReference type="Proteomes" id="UP000586305"/>
    </source>
</evidence>
<dbReference type="AlphaFoldDB" id="A0A849VJJ4"/>
<gene>
    <name evidence="4" type="ORF">HG263_20980</name>
</gene>
<dbReference type="PANTHER" id="PTHR38043">
    <property type="entry name" value="PROTEIN HEMX"/>
    <property type="match status" value="1"/>
</dbReference>
<dbReference type="InterPro" id="IPR003754">
    <property type="entry name" value="4pyrrol_synth_uPrphyn_synth"/>
</dbReference>
<dbReference type="Pfam" id="PF02602">
    <property type="entry name" value="HEM4"/>
    <property type="match status" value="1"/>
</dbReference>
<keyword evidence="2" id="KW-0812">Transmembrane</keyword>
<evidence type="ECO:0000256" key="1">
    <source>
        <dbReference type="SAM" id="Coils"/>
    </source>
</evidence>
<sequence length="601" mass="66427">MMRIAITRPEGKGLELAKLLSQQGIFNVHTPVLRIEPCQLSSSQLAPIQDADIIVFISQDSVKQLAEQVDALPCTAQLFAVGEQTANVVQGCFSRKAIAPKQQDSEGLLALAPLQQLDSKQVVLVKGHGGRTLLAKTFKQRGAILNVCAVYKRVAQQDTSDGWLDHWRSEQIDGIVVTSNATLDAIFNAQRDEHLDWLRSRHFFVVSERSGHYLQNTYGVEPQRISIANGPDDLAIFNSIMPNQQQQGSQMSEQETQSGPVTSNIETPLNQPVFKQKVSKLAVLALLVAVTGGVATAGLIIHGQQISDKTYAALAQLQKDNAQLSEQLKQTTSQLALMQNSLQQQNQELEERLAVQSQTVDAQLSAALSQAKQQISGALSSEVMYLQRMAEFKANADQDYQGASAVLKRLYDVVQNENDNTALLSAIATDIAALQAQPKPAVEALYLQLHGMLQQVDNLALKTLQLPDPKEQNDESLSRDIGDFESNLKKTWHKLVDDFIKVRTREVAVIDPLLDAEQQQLLRAQLRSHLSQAQTALMDKQASIFFSSLASAQHTIEQFYDTHNSAVKALQDQLTELQAMPLQFNTQVKLQSTEAVKEWLK</sequence>
<dbReference type="Proteomes" id="UP000586305">
    <property type="component" value="Unassembled WGS sequence"/>
</dbReference>
<dbReference type="EMBL" id="JABBPG010000014">
    <property type="protein sequence ID" value="NOU52980.1"/>
    <property type="molecule type" value="Genomic_DNA"/>
</dbReference>
<keyword evidence="2" id="KW-0472">Membrane</keyword>
<dbReference type="RefSeq" id="WP_171628019.1">
    <property type="nucleotide sequence ID" value="NZ_JABBPG010000014.1"/>
</dbReference>
<organism evidence="4 5">
    <name type="scientific">Pseudoalteromonas caenipelagi</name>
    <dbReference type="NCBI Taxonomy" id="2726988"/>
    <lineage>
        <taxon>Bacteria</taxon>
        <taxon>Pseudomonadati</taxon>
        <taxon>Pseudomonadota</taxon>
        <taxon>Gammaproteobacteria</taxon>
        <taxon>Alteromonadales</taxon>
        <taxon>Pseudoalteromonadaceae</taxon>
        <taxon>Pseudoalteromonas</taxon>
    </lineage>
</organism>
<name>A0A849VJJ4_9GAMM</name>
<keyword evidence="1" id="KW-0175">Coiled coil</keyword>
<keyword evidence="5" id="KW-1185">Reference proteome</keyword>
<keyword evidence="2" id="KW-1133">Transmembrane helix</keyword>
<dbReference type="Gene3D" id="3.40.50.10090">
    <property type="match status" value="2"/>
</dbReference>
<dbReference type="InterPro" id="IPR007470">
    <property type="entry name" value="HemX"/>
</dbReference>
<evidence type="ECO:0000313" key="4">
    <source>
        <dbReference type="EMBL" id="NOU52980.1"/>
    </source>
</evidence>
<feature type="domain" description="Tetrapyrrole biosynthesis uroporphyrinogen III synthase" evidence="3">
    <location>
        <begin position="15"/>
        <end position="222"/>
    </location>
</feature>
<dbReference type="SUPFAM" id="SSF69618">
    <property type="entry name" value="HemD-like"/>
    <property type="match status" value="1"/>
</dbReference>
<dbReference type="PANTHER" id="PTHR38043:SF1">
    <property type="entry name" value="PROTEIN HEMX"/>
    <property type="match status" value="1"/>
</dbReference>
<dbReference type="GO" id="GO:0004852">
    <property type="term" value="F:uroporphyrinogen-III synthase activity"/>
    <property type="evidence" value="ECO:0007669"/>
    <property type="project" value="InterPro"/>
</dbReference>
<feature type="transmembrane region" description="Helical" evidence="2">
    <location>
        <begin position="281"/>
        <end position="301"/>
    </location>
</feature>
<evidence type="ECO:0000256" key="2">
    <source>
        <dbReference type="SAM" id="Phobius"/>
    </source>
</evidence>
<dbReference type="Pfam" id="PF04375">
    <property type="entry name" value="HemX"/>
    <property type="match status" value="1"/>
</dbReference>
<protein>
    <submittedName>
        <fullName evidence="4">Uroporphyrinogen-III synthase</fullName>
    </submittedName>
</protein>
<comment type="caution">
    <text evidence="4">The sequence shown here is derived from an EMBL/GenBank/DDBJ whole genome shotgun (WGS) entry which is preliminary data.</text>
</comment>
<accession>A0A849VJJ4</accession>
<reference evidence="4 5" key="1">
    <citation type="submission" date="2020-04" db="EMBL/GenBank/DDBJ databases">
        <title>Pseudoalteromonas caenipelagi sp. nov., isolated from a tidal flat.</title>
        <authorList>
            <person name="Park S."/>
            <person name="Yoon J.-H."/>
        </authorList>
    </citation>
    <scope>NUCLEOTIDE SEQUENCE [LARGE SCALE GENOMIC DNA]</scope>
    <source>
        <strain evidence="4 5">JBTF-M23</strain>
    </source>
</reference>
<proteinExistence type="predicted"/>